<evidence type="ECO:0000313" key="2">
    <source>
        <dbReference type="EMBL" id="EOD81901.1"/>
    </source>
</evidence>
<dbReference type="InterPro" id="IPR001763">
    <property type="entry name" value="Rhodanese-like_dom"/>
</dbReference>
<sequence length="126" mass="13737">MLLTSQQFVDVIKGKIKEITPKQLSENADNVVLIDVREPNELDSGIIYGAHAIPRGILEMNLVAHLNNILKVEDVSNAPIVLYCRSGSRSALATESLRRMGFNNVSSLKGGITQWSSAGYPLVTQS</sequence>
<dbReference type="SMART" id="SM00450">
    <property type="entry name" value="RHOD"/>
    <property type="match status" value="1"/>
</dbReference>
<evidence type="ECO:0000313" key="3">
    <source>
        <dbReference type="Proteomes" id="UP000011223"/>
    </source>
</evidence>
<comment type="caution">
    <text evidence="2">The sequence shown here is derived from an EMBL/GenBank/DDBJ whole genome shotgun (WGS) entry which is preliminary data.</text>
</comment>
<dbReference type="Pfam" id="PF00581">
    <property type="entry name" value="Rhodanese"/>
    <property type="match status" value="1"/>
</dbReference>
<dbReference type="Gene3D" id="3.40.250.10">
    <property type="entry name" value="Rhodanese-like domain"/>
    <property type="match status" value="1"/>
</dbReference>
<keyword evidence="3" id="KW-1185">Reference proteome</keyword>
<name>R1IMK0_9GAMM</name>
<dbReference type="EMBL" id="ANFM02000001">
    <property type="protein sequence ID" value="EOD81901.1"/>
    <property type="molecule type" value="Genomic_DNA"/>
</dbReference>
<protein>
    <submittedName>
        <fullName evidence="2">Rhodanese-like domain protein</fullName>
    </submittedName>
</protein>
<dbReference type="AlphaFoldDB" id="R1IMK0"/>
<dbReference type="Proteomes" id="UP000011223">
    <property type="component" value="Unassembled WGS sequence"/>
</dbReference>
<dbReference type="SUPFAM" id="SSF52821">
    <property type="entry name" value="Rhodanese/Cell cycle control phosphatase"/>
    <property type="match status" value="1"/>
</dbReference>
<dbReference type="InterPro" id="IPR036873">
    <property type="entry name" value="Rhodanese-like_dom_sf"/>
</dbReference>
<gene>
    <name evidence="2" type="ORF">D515_00059</name>
</gene>
<feature type="domain" description="Rhodanese" evidence="1">
    <location>
        <begin position="27"/>
        <end position="124"/>
    </location>
</feature>
<dbReference type="RefSeq" id="WP_002535067.1">
    <property type="nucleotide sequence ID" value="NZ_ANFM02000001.1"/>
</dbReference>
<dbReference type="PROSITE" id="PS50206">
    <property type="entry name" value="RHODANESE_3"/>
    <property type="match status" value="1"/>
</dbReference>
<organism evidence="2 3">
    <name type="scientific">Grimontia indica</name>
    <dbReference type="NCBI Taxonomy" id="1056512"/>
    <lineage>
        <taxon>Bacteria</taxon>
        <taxon>Pseudomonadati</taxon>
        <taxon>Pseudomonadota</taxon>
        <taxon>Gammaproteobacteria</taxon>
        <taxon>Vibrionales</taxon>
        <taxon>Vibrionaceae</taxon>
        <taxon>Grimontia</taxon>
    </lineage>
</organism>
<accession>R1IMK0</accession>
<dbReference type="PANTHER" id="PTHR44086">
    <property type="entry name" value="THIOSULFATE SULFURTRANSFERASE RDL2, MITOCHONDRIAL-RELATED"/>
    <property type="match status" value="1"/>
</dbReference>
<reference evidence="2 3" key="1">
    <citation type="journal article" date="2014" name="PLoS ONE">
        <title>Grimontia indica AK16(T), sp. nov., Isolated from a Seawater Sample Reports the Presence of Pathogenic Genes Similar to Vibrio Genus.</title>
        <authorList>
            <person name="Singh A."/>
            <person name="Vaidya B."/>
            <person name="Khatri I."/>
            <person name="Srinivas T.N."/>
            <person name="Subramanian S."/>
            <person name="Korpole S."/>
            <person name="Pinnaka A.K."/>
        </authorList>
    </citation>
    <scope>NUCLEOTIDE SEQUENCE [LARGE SCALE GENOMIC DNA]</scope>
    <source>
        <strain evidence="2 3">AK16</strain>
    </source>
</reference>
<dbReference type="eggNOG" id="COG0607">
    <property type="taxonomic scope" value="Bacteria"/>
</dbReference>
<proteinExistence type="predicted"/>
<dbReference type="CDD" id="cd00158">
    <property type="entry name" value="RHOD"/>
    <property type="match status" value="1"/>
</dbReference>
<dbReference type="GO" id="GO:0004792">
    <property type="term" value="F:thiosulfate-cyanide sulfurtransferase activity"/>
    <property type="evidence" value="ECO:0007669"/>
    <property type="project" value="TreeGrafter"/>
</dbReference>
<evidence type="ECO:0000259" key="1">
    <source>
        <dbReference type="PROSITE" id="PS50206"/>
    </source>
</evidence>
<dbReference type="PANTHER" id="PTHR44086:SF10">
    <property type="entry name" value="THIOSULFATE SULFURTRANSFERASE_RHODANESE-LIKE DOMAIN-CONTAINING PROTEIN 3"/>
    <property type="match status" value="1"/>
</dbReference>